<accession>A0A918FDI6</accession>
<reference evidence="1" key="2">
    <citation type="submission" date="2020-09" db="EMBL/GenBank/DDBJ databases">
        <authorList>
            <person name="Sun Q."/>
            <person name="Ohkuma M."/>
        </authorList>
    </citation>
    <scope>NUCLEOTIDE SEQUENCE</scope>
    <source>
        <strain evidence="1">JCM 31311</strain>
    </source>
</reference>
<evidence type="ECO:0000313" key="1">
    <source>
        <dbReference type="EMBL" id="GGR33555.1"/>
    </source>
</evidence>
<dbReference type="InterPro" id="IPR009003">
    <property type="entry name" value="Peptidase_S1_PA"/>
</dbReference>
<gene>
    <name evidence="1" type="ORF">GCM10008957_49740</name>
</gene>
<dbReference type="SUPFAM" id="SSF50494">
    <property type="entry name" value="Trypsin-like serine proteases"/>
    <property type="match status" value="1"/>
</dbReference>
<organism evidence="1 2">
    <name type="scientific">Deinococcus ruber</name>
    <dbReference type="NCBI Taxonomy" id="1848197"/>
    <lineage>
        <taxon>Bacteria</taxon>
        <taxon>Thermotogati</taxon>
        <taxon>Deinococcota</taxon>
        <taxon>Deinococci</taxon>
        <taxon>Deinococcales</taxon>
        <taxon>Deinococcaceae</taxon>
        <taxon>Deinococcus</taxon>
    </lineage>
</organism>
<dbReference type="RefSeq" id="WP_189093224.1">
    <property type="nucleotide sequence ID" value="NZ_BMQL01000060.1"/>
</dbReference>
<comment type="caution">
    <text evidence="1">The sequence shown here is derived from an EMBL/GenBank/DDBJ whole genome shotgun (WGS) entry which is preliminary data.</text>
</comment>
<dbReference type="Pfam" id="PF13365">
    <property type="entry name" value="Trypsin_2"/>
    <property type="match status" value="1"/>
</dbReference>
<dbReference type="Proteomes" id="UP000603865">
    <property type="component" value="Unassembled WGS sequence"/>
</dbReference>
<evidence type="ECO:0000313" key="2">
    <source>
        <dbReference type="Proteomes" id="UP000603865"/>
    </source>
</evidence>
<reference evidence="1" key="1">
    <citation type="journal article" date="2014" name="Int. J. Syst. Evol. Microbiol.">
        <title>Complete genome sequence of Corynebacterium casei LMG S-19264T (=DSM 44701T), isolated from a smear-ripened cheese.</title>
        <authorList>
            <consortium name="US DOE Joint Genome Institute (JGI-PGF)"/>
            <person name="Walter F."/>
            <person name="Albersmeier A."/>
            <person name="Kalinowski J."/>
            <person name="Ruckert C."/>
        </authorList>
    </citation>
    <scope>NUCLEOTIDE SEQUENCE</scope>
    <source>
        <strain evidence="1">JCM 31311</strain>
    </source>
</reference>
<proteinExistence type="predicted"/>
<evidence type="ECO:0008006" key="3">
    <source>
        <dbReference type="Google" id="ProtNLM"/>
    </source>
</evidence>
<sequence>MMVLGNMSEMMMYSTLRIFTNTGGGSGFVYLKTLSPTLKLPYLITNKHVLENVDVCWINFHCADESTLLPNGKNIRYDFTSFDSSNYVAHPNPDIDLCAIPLLPVFLELNSIGSTPFTTSVTEETLIDQATLSTLSAIEDITMVGYPIGLSDEANNFPIMRRGITASHPNIDFNGTPQGVIDIAAFPGSSGSPIFLFNERGYRTRTGEHFPEGTRLRLLVV</sequence>
<dbReference type="Gene3D" id="2.40.10.10">
    <property type="entry name" value="Trypsin-like serine proteases"/>
    <property type="match status" value="2"/>
</dbReference>
<keyword evidence="2" id="KW-1185">Reference proteome</keyword>
<protein>
    <recommendedName>
        <fullName evidence="3">Serine protease</fullName>
    </recommendedName>
</protein>
<dbReference type="AlphaFoldDB" id="A0A918FDI6"/>
<dbReference type="InterPro" id="IPR043504">
    <property type="entry name" value="Peptidase_S1_PA_chymotrypsin"/>
</dbReference>
<name>A0A918FDI6_9DEIO</name>
<dbReference type="EMBL" id="BMQL01000060">
    <property type="protein sequence ID" value="GGR33555.1"/>
    <property type="molecule type" value="Genomic_DNA"/>
</dbReference>